<dbReference type="EMBL" id="JAOCKX010000023">
    <property type="protein sequence ID" value="MDH2132667.1"/>
    <property type="molecule type" value="Genomic_DNA"/>
</dbReference>
<name>A0A6P1GMF7_SPHYA</name>
<protein>
    <submittedName>
        <fullName evidence="2">Uncharacterized protein</fullName>
    </submittedName>
</protein>
<reference evidence="1" key="2">
    <citation type="submission" date="2022-09" db="EMBL/GenBank/DDBJ databases">
        <title>Intensive care unit water sources are persistently colonized with multi-drug resistant bacteria and are the site of extensive horizontal gene transfer of antibiotic resistance genes.</title>
        <authorList>
            <person name="Diorio-Toth L."/>
        </authorList>
    </citation>
    <scope>NUCLEOTIDE SEQUENCE</scope>
    <source>
        <strain evidence="1">GD03659</strain>
    </source>
</reference>
<evidence type="ECO:0000313" key="2">
    <source>
        <dbReference type="EMBL" id="QHD69806.1"/>
    </source>
</evidence>
<dbReference type="EMBL" id="CP047218">
    <property type="protein sequence ID" value="QHD69806.1"/>
    <property type="molecule type" value="Genomic_DNA"/>
</dbReference>
<proteinExistence type="predicted"/>
<dbReference type="Proteomes" id="UP001162318">
    <property type="component" value="Unassembled WGS sequence"/>
</dbReference>
<evidence type="ECO:0000313" key="3">
    <source>
        <dbReference type="Proteomes" id="UP000464086"/>
    </source>
</evidence>
<sequence length="77" mass="7798">MQKNEKLFEKGKNPPFSGGFGSVIKLAGGAGASAAADRPMANRRIMPPLAMVCMYLRDIGDGSAAGGRGLTVAGATS</sequence>
<dbReference type="RefSeq" id="WP_137406055.1">
    <property type="nucleotide sequence ID" value="NZ_CP020925.1"/>
</dbReference>
<gene>
    <name evidence="2" type="ORF">GS397_24140</name>
    <name evidence="1" type="ORF">N5J77_16190</name>
</gene>
<dbReference type="Proteomes" id="UP000464086">
    <property type="component" value="Chromosome"/>
</dbReference>
<dbReference type="AlphaFoldDB" id="A0A6P1GMF7"/>
<organism evidence="2 3">
    <name type="scientific">Sphingobium yanoikuyae</name>
    <name type="common">Sphingomonas yanoikuyae</name>
    <dbReference type="NCBI Taxonomy" id="13690"/>
    <lineage>
        <taxon>Bacteria</taxon>
        <taxon>Pseudomonadati</taxon>
        <taxon>Pseudomonadota</taxon>
        <taxon>Alphaproteobacteria</taxon>
        <taxon>Sphingomonadales</taxon>
        <taxon>Sphingomonadaceae</taxon>
        <taxon>Sphingobium</taxon>
    </lineage>
</organism>
<evidence type="ECO:0000313" key="1">
    <source>
        <dbReference type="EMBL" id="MDH2132667.1"/>
    </source>
</evidence>
<accession>A0A6P1GMF7</accession>
<reference evidence="2 3" key="1">
    <citation type="submission" date="2019-12" db="EMBL/GenBank/DDBJ databases">
        <title>Functional and genomic insights into the Sphingobium yanoikuyae YC-JY1, a bacterium efficiently degrading bisphenol A.</title>
        <authorList>
            <person name="Jia Y."/>
            <person name="Li X."/>
            <person name="Wang J."/>
            <person name="Eltoukhy A."/>
            <person name="Lamraoui I."/>
            <person name="Yan Y."/>
        </authorList>
    </citation>
    <scope>NUCLEOTIDE SEQUENCE [LARGE SCALE GENOMIC DNA]</scope>
    <source>
        <strain evidence="2 3">YC-JY1</strain>
    </source>
</reference>